<keyword evidence="1" id="KW-1133">Transmembrane helix</keyword>
<dbReference type="RefSeq" id="WP_377934488.1">
    <property type="nucleotide sequence ID" value="NZ_JBHUEA010000014.1"/>
</dbReference>
<gene>
    <name evidence="2" type="ORF">ACFSBI_09915</name>
</gene>
<name>A0ABW4LFM9_9MICO</name>
<comment type="caution">
    <text evidence="2">The sequence shown here is derived from an EMBL/GenBank/DDBJ whole genome shotgun (WGS) entry which is preliminary data.</text>
</comment>
<accession>A0ABW4LFM9</accession>
<dbReference type="EMBL" id="JBHUEA010000014">
    <property type="protein sequence ID" value="MFD1721867.1"/>
    <property type="molecule type" value="Genomic_DNA"/>
</dbReference>
<sequence>MTDVVAFDTLEVRLVSRFDEGRGVGRVLVWLLSTVLVLISVALSVATSVPFAELIPMHEIVVLRRGTSEELLRGEVPVFRGRRLLKLMKADASSMSEAGFLQKWANVRRWTLLLDAPNWA</sequence>
<organism evidence="2 3">
    <name type="scientific">Amnibacterium endophyticum</name>
    <dbReference type="NCBI Taxonomy" id="2109337"/>
    <lineage>
        <taxon>Bacteria</taxon>
        <taxon>Bacillati</taxon>
        <taxon>Actinomycetota</taxon>
        <taxon>Actinomycetes</taxon>
        <taxon>Micrococcales</taxon>
        <taxon>Microbacteriaceae</taxon>
        <taxon>Amnibacterium</taxon>
    </lineage>
</organism>
<dbReference type="Proteomes" id="UP001597347">
    <property type="component" value="Unassembled WGS sequence"/>
</dbReference>
<protein>
    <submittedName>
        <fullName evidence="2">Uncharacterized protein</fullName>
    </submittedName>
</protein>
<proteinExistence type="predicted"/>
<reference evidence="3" key="1">
    <citation type="journal article" date="2019" name="Int. J. Syst. Evol. Microbiol.">
        <title>The Global Catalogue of Microorganisms (GCM) 10K type strain sequencing project: providing services to taxonomists for standard genome sequencing and annotation.</title>
        <authorList>
            <consortium name="The Broad Institute Genomics Platform"/>
            <consortium name="The Broad Institute Genome Sequencing Center for Infectious Disease"/>
            <person name="Wu L."/>
            <person name="Ma J."/>
        </authorList>
    </citation>
    <scope>NUCLEOTIDE SEQUENCE [LARGE SCALE GENOMIC DNA]</scope>
    <source>
        <strain evidence="3">CGMCC 1.12471</strain>
    </source>
</reference>
<keyword evidence="3" id="KW-1185">Reference proteome</keyword>
<evidence type="ECO:0000256" key="1">
    <source>
        <dbReference type="SAM" id="Phobius"/>
    </source>
</evidence>
<evidence type="ECO:0000313" key="2">
    <source>
        <dbReference type="EMBL" id="MFD1721867.1"/>
    </source>
</evidence>
<keyword evidence="1" id="KW-0472">Membrane</keyword>
<keyword evidence="1" id="KW-0812">Transmembrane</keyword>
<evidence type="ECO:0000313" key="3">
    <source>
        <dbReference type="Proteomes" id="UP001597347"/>
    </source>
</evidence>
<feature type="transmembrane region" description="Helical" evidence="1">
    <location>
        <begin position="27"/>
        <end position="55"/>
    </location>
</feature>